<evidence type="ECO:0000256" key="1">
    <source>
        <dbReference type="ARBA" id="ARBA00004123"/>
    </source>
</evidence>
<dbReference type="Gene3D" id="1.10.10.10">
    <property type="entry name" value="Winged helix-like DNA-binding domain superfamily/Winged helix DNA-binding domain"/>
    <property type="match status" value="1"/>
</dbReference>
<dbReference type="GO" id="GO:0003700">
    <property type="term" value="F:DNA-binding transcription factor activity"/>
    <property type="evidence" value="ECO:0007669"/>
    <property type="project" value="InterPro"/>
</dbReference>
<dbReference type="GO" id="GO:0043565">
    <property type="term" value="F:sequence-specific DNA binding"/>
    <property type="evidence" value="ECO:0007669"/>
    <property type="project" value="InterPro"/>
</dbReference>
<name>A0A024UPP7_9STRA</name>
<dbReference type="GO" id="GO:0005634">
    <property type="term" value="C:nucleus"/>
    <property type="evidence" value="ECO:0007669"/>
    <property type="project" value="UniProtKB-SubCell"/>
</dbReference>
<dbReference type="InterPro" id="IPR000232">
    <property type="entry name" value="HSF_DNA-bd"/>
</dbReference>
<dbReference type="RefSeq" id="XP_008864258.1">
    <property type="nucleotide sequence ID" value="XM_008866036.1"/>
</dbReference>
<gene>
    <name evidence="6" type="ORF">H310_02502</name>
</gene>
<dbReference type="SMART" id="SM00415">
    <property type="entry name" value="HSF"/>
    <property type="match status" value="1"/>
</dbReference>
<sequence length="158" mass="18089">MFVKKMHDLMHNTPPHIAGWCPDGQAFYIQSPLEFERVELPQYFRGKRYASVVRQLHFHGFRQLAGLRDMEPALFSHPHFRQGARHLLVHVMRVTTTEDGPDTTKQVCFENALGDLRHDIDEIKTTMASLHSQLSRLSRVVAAKAAMQITSPDQSQVV</sequence>
<dbReference type="InterPro" id="IPR036388">
    <property type="entry name" value="WH-like_DNA-bd_sf"/>
</dbReference>
<protein>
    <recommendedName>
        <fullName evidence="5">HSF-type DNA-binding domain-containing protein</fullName>
    </recommendedName>
</protein>
<dbReference type="GeneID" id="20079552"/>
<comment type="similarity">
    <text evidence="4">Belongs to the HSF family.</text>
</comment>
<evidence type="ECO:0000256" key="2">
    <source>
        <dbReference type="ARBA" id="ARBA00023125"/>
    </source>
</evidence>
<dbReference type="eggNOG" id="KOG0627">
    <property type="taxonomic scope" value="Eukaryota"/>
</dbReference>
<keyword evidence="3" id="KW-0539">Nucleus</keyword>
<reference evidence="6" key="1">
    <citation type="submission" date="2013-12" db="EMBL/GenBank/DDBJ databases">
        <title>The Genome Sequence of Aphanomyces invadans NJM9701.</title>
        <authorList>
            <consortium name="The Broad Institute Genomics Platform"/>
            <person name="Russ C."/>
            <person name="Tyler B."/>
            <person name="van West P."/>
            <person name="Dieguez-Uribeondo J."/>
            <person name="Young S.K."/>
            <person name="Zeng Q."/>
            <person name="Gargeya S."/>
            <person name="Fitzgerald M."/>
            <person name="Abouelleil A."/>
            <person name="Alvarado L."/>
            <person name="Chapman S.B."/>
            <person name="Gainer-Dewar J."/>
            <person name="Goldberg J."/>
            <person name="Griggs A."/>
            <person name="Gujja S."/>
            <person name="Hansen M."/>
            <person name="Howarth C."/>
            <person name="Imamovic A."/>
            <person name="Ireland A."/>
            <person name="Larimer J."/>
            <person name="McCowan C."/>
            <person name="Murphy C."/>
            <person name="Pearson M."/>
            <person name="Poon T.W."/>
            <person name="Priest M."/>
            <person name="Roberts A."/>
            <person name="Saif S."/>
            <person name="Shea T."/>
            <person name="Sykes S."/>
            <person name="Wortman J."/>
            <person name="Nusbaum C."/>
            <person name="Birren B."/>
        </authorList>
    </citation>
    <scope>NUCLEOTIDE SEQUENCE [LARGE SCALE GENOMIC DNA]</scope>
    <source>
        <strain evidence="6">NJM9701</strain>
    </source>
</reference>
<keyword evidence="2" id="KW-0238">DNA-binding</keyword>
<dbReference type="STRING" id="157072.A0A024UPP7"/>
<evidence type="ECO:0000259" key="5">
    <source>
        <dbReference type="SMART" id="SM00415"/>
    </source>
</evidence>
<evidence type="ECO:0000313" key="6">
    <source>
        <dbReference type="EMBL" id="ETW08165.1"/>
    </source>
</evidence>
<dbReference type="SUPFAM" id="SSF46785">
    <property type="entry name" value="Winged helix' DNA-binding domain"/>
    <property type="match status" value="1"/>
</dbReference>
<dbReference type="Pfam" id="PF00447">
    <property type="entry name" value="HSF_DNA-bind"/>
    <property type="match status" value="1"/>
</dbReference>
<dbReference type="EMBL" id="KI913954">
    <property type="protein sequence ID" value="ETW08165.1"/>
    <property type="molecule type" value="Genomic_DNA"/>
</dbReference>
<proteinExistence type="inferred from homology"/>
<comment type="subcellular location">
    <subcellularLocation>
        <location evidence="1">Nucleus</location>
    </subcellularLocation>
</comment>
<dbReference type="VEuPathDB" id="FungiDB:H310_02502"/>
<evidence type="ECO:0000256" key="3">
    <source>
        <dbReference type="ARBA" id="ARBA00023242"/>
    </source>
</evidence>
<dbReference type="PANTHER" id="PTHR10015:SF206">
    <property type="entry name" value="HSF-TYPE DNA-BINDING DOMAIN-CONTAINING PROTEIN"/>
    <property type="match status" value="1"/>
</dbReference>
<evidence type="ECO:0000256" key="4">
    <source>
        <dbReference type="RuleBase" id="RU004020"/>
    </source>
</evidence>
<dbReference type="OrthoDB" id="77161at2759"/>
<dbReference type="PANTHER" id="PTHR10015">
    <property type="entry name" value="HEAT SHOCK TRANSCRIPTION FACTOR"/>
    <property type="match status" value="1"/>
</dbReference>
<dbReference type="InterPro" id="IPR036390">
    <property type="entry name" value="WH_DNA-bd_sf"/>
</dbReference>
<feature type="domain" description="HSF-type DNA-binding" evidence="5">
    <location>
        <begin position="2"/>
        <end position="94"/>
    </location>
</feature>
<dbReference type="AlphaFoldDB" id="A0A024UPP7"/>
<accession>A0A024UPP7</accession>
<organism evidence="6">
    <name type="scientific">Aphanomyces invadans</name>
    <dbReference type="NCBI Taxonomy" id="157072"/>
    <lineage>
        <taxon>Eukaryota</taxon>
        <taxon>Sar</taxon>
        <taxon>Stramenopiles</taxon>
        <taxon>Oomycota</taxon>
        <taxon>Saprolegniomycetes</taxon>
        <taxon>Saprolegniales</taxon>
        <taxon>Verrucalvaceae</taxon>
        <taxon>Aphanomyces</taxon>
    </lineage>
</organism>